<dbReference type="GO" id="GO:0006508">
    <property type="term" value="P:proteolysis"/>
    <property type="evidence" value="ECO:0007669"/>
    <property type="project" value="UniProtKB-KW"/>
</dbReference>
<sequence>MDRVYDANVLRHWPGGIVPYKFISTTFTKIAKDVIAQAIAHIEQNSCIQIRPATPSDYVSTAVHEFLHILGASHEQTRPDRDDFVFINWTNIESGKEHNFFKTRSPTTPASVPICNSGPTSSGPDFFGCTTSSVTDTYGFDYDYQSVMHYSKTAFAVSNSVQTITPIPTASVTVGNNVGMSPLDISKLNAAYNCPNRSPSSSCDMSLIGTMGTLDQSTAMDGCEIFITVPVGHTIEFFFTDFNSPFRSQLRIQIQRLDIQRELRCRRDNLTLLGIGNTSLRFCGTLNNQLTYISNRNFAKFIFNSDRGVQAAGFRAVIEGKPFI</sequence>
<keyword evidence="3 9" id="KW-0479">Metal-binding</keyword>
<dbReference type="Pfam" id="PF01400">
    <property type="entry name" value="Astacin"/>
    <property type="match status" value="2"/>
</dbReference>
<protein>
    <recommendedName>
        <fullName evidence="10">Metalloendopeptidase</fullName>
        <ecNumber evidence="10">3.4.24.-</ecNumber>
    </recommendedName>
</protein>
<dbReference type="InterPro" id="IPR001506">
    <property type="entry name" value="Peptidase_M12A"/>
</dbReference>
<dbReference type="SMART" id="SM00235">
    <property type="entry name" value="ZnMc"/>
    <property type="match status" value="1"/>
</dbReference>
<organism evidence="13 14">
    <name type="scientific">Tigriopus californicus</name>
    <name type="common">Marine copepod</name>
    <dbReference type="NCBI Taxonomy" id="6832"/>
    <lineage>
        <taxon>Eukaryota</taxon>
        <taxon>Metazoa</taxon>
        <taxon>Ecdysozoa</taxon>
        <taxon>Arthropoda</taxon>
        <taxon>Crustacea</taxon>
        <taxon>Multicrustacea</taxon>
        <taxon>Hexanauplia</taxon>
        <taxon>Copepoda</taxon>
        <taxon>Harpacticoida</taxon>
        <taxon>Harpacticidae</taxon>
        <taxon>Tigriopus</taxon>
    </lineage>
</organism>
<dbReference type="Gene3D" id="3.40.390.10">
    <property type="entry name" value="Collagenase (Catalytic Domain)"/>
    <property type="match status" value="2"/>
</dbReference>
<keyword evidence="6 9" id="KW-0482">Metalloprotease</keyword>
<dbReference type="CDD" id="cd00041">
    <property type="entry name" value="CUB"/>
    <property type="match status" value="1"/>
</dbReference>
<evidence type="ECO:0000256" key="1">
    <source>
        <dbReference type="ARBA" id="ARBA00022536"/>
    </source>
</evidence>
<keyword evidence="7" id="KW-1015">Disulfide bond</keyword>
<dbReference type="PRINTS" id="PR00480">
    <property type="entry name" value="ASTACIN"/>
</dbReference>
<dbReference type="PROSITE" id="PS01180">
    <property type="entry name" value="CUB"/>
    <property type="match status" value="1"/>
</dbReference>
<gene>
    <name evidence="13" type="ORF">TCAL_15287</name>
</gene>
<feature type="binding site" evidence="9">
    <location>
        <position position="74"/>
    </location>
    <ligand>
        <name>Zn(2+)</name>
        <dbReference type="ChEBI" id="CHEBI:29105"/>
        <note>catalytic</note>
    </ligand>
</feature>
<feature type="active site" evidence="9">
    <location>
        <position position="65"/>
    </location>
</feature>
<evidence type="ECO:0000256" key="5">
    <source>
        <dbReference type="ARBA" id="ARBA00022833"/>
    </source>
</evidence>
<feature type="binding site" evidence="9">
    <location>
        <position position="68"/>
    </location>
    <ligand>
        <name>Zn(2+)</name>
        <dbReference type="ChEBI" id="CHEBI:29105"/>
        <note>catalytic</note>
    </ligand>
</feature>
<evidence type="ECO:0000256" key="10">
    <source>
        <dbReference type="RuleBase" id="RU361183"/>
    </source>
</evidence>
<comment type="cofactor">
    <cofactor evidence="9 10">
        <name>Zn(2+)</name>
        <dbReference type="ChEBI" id="CHEBI:29105"/>
    </cofactor>
    <text evidence="9 10">Binds 1 zinc ion per subunit.</text>
</comment>
<comment type="caution">
    <text evidence="13">The sequence shown here is derived from an EMBL/GenBank/DDBJ whole genome shotgun (WGS) entry which is preliminary data.</text>
</comment>
<reference evidence="13 14" key="1">
    <citation type="journal article" date="2018" name="Nat. Ecol. Evol.">
        <title>Genomic signatures of mitonuclear coevolution across populations of Tigriopus californicus.</title>
        <authorList>
            <person name="Barreto F.S."/>
            <person name="Watson E.T."/>
            <person name="Lima T.G."/>
            <person name="Willett C.S."/>
            <person name="Edmands S."/>
            <person name="Li W."/>
            <person name="Burton R.S."/>
        </authorList>
    </citation>
    <scope>NUCLEOTIDE SEQUENCE [LARGE SCALE GENOMIC DNA]</scope>
    <source>
        <strain evidence="13 14">San Diego</strain>
    </source>
</reference>
<dbReference type="STRING" id="6832.A0A553PLZ9"/>
<dbReference type="InterPro" id="IPR000859">
    <property type="entry name" value="CUB_dom"/>
</dbReference>
<dbReference type="PANTHER" id="PTHR10127:SF780">
    <property type="entry name" value="METALLOENDOPEPTIDASE"/>
    <property type="match status" value="1"/>
</dbReference>
<dbReference type="InterPro" id="IPR024079">
    <property type="entry name" value="MetalloPept_cat_dom_sf"/>
</dbReference>
<feature type="binding site" evidence="9">
    <location>
        <position position="64"/>
    </location>
    <ligand>
        <name>Zn(2+)</name>
        <dbReference type="ChEBI" id="CHEBI:29105"/>
        <note>catalytic</note>
    </ligand>
</feature>
<dbReference type="AlphaFoldDB" id="A0A553PLZ9"/>
<dbReference type="EMBL" id="VCGU01000003">
    <property type="protein sequence ID" value="TRY78695.1"/>
    <property type="molecule type" value="Genomic_DNA"/>
</dbReference>
<dbReference type="GO" id="GO:0008270">
    <property type="term" value="F:zinc ion binding"/>
    <property type="evidence" value="ECO:0007669"/>
    <property type="project" value="UniProtKB-UniRule"/>
</dbReference>
<dbReference type="SUPFAM" id="SSF55486">
    <property type="entry name" value="Metalloproteases ('zincins'), catalytic domain"/>
    <property type="match status" value="1"/>
</dbReference>
<dbReference type="Gene3D" id="2.60.120.290">
    <property type="entry name" value="Spermadhesin, CUB domain"/>
    <property type="match status" value="1"/>
</dbReference>
<dbReference type="InterPro" id="IPR035914">
    <property type="entry name" value="Sperma_CUB_dom_sf"/>
</dbReference>
<evidence type="ECO:0000256" key="4">
    <source>
        <dbReference type="ARBA" id="ARBA00022801"/>
    </source>
</evidence>
<evidence type="ECO:0000256" key="7">
    <source>
        <dbReference type="ARBA" id="ARBA00023157"/>
    </source>
</evidence>
<name>A0A553PLZ9_TIGCA</name>
<dbReference type="EC" id="3.4.24.-" evidence="10"/>
<feature type="domain" description="CUB" evidence="11">
    <location>
        <begin position="203"/>
        <end position="321"/>
    </location>
</feature>
<evidence type="ECO:0000256" key="3">
    <source>
        <dbReference type="ARBA" id="ARBA00022723"/>
    </source>
</evidence>
<evidence type="ECO:0000256" key="9">
    <source>
        <dbReference type="PROSITE-ProRule" id="PRU01211"/>
    </source>
</evidence>
<evidence type="ECO:0000256" key="6">
    <source>
        <dbReference type="ARBA" id="ARBA00023049"/>
    </source>
</evidence>
<evidence type="ECO:0000256" key="2">
    <source>
        <dbReference type="ARBA" id="ARBA00022670"/>
    </source>
</evidence>
<evidence type="ECO:0000259" key="11">
    <source>
        <dbReference type="PROSITE" id="PS01180"/>
    </source>
</evidence>
<dbReference type="InterPro" id="IPR006026">
    <property type="entry name" value="Peptidase_Metallo"/>
</dbReference>
<evidence type="ECO:0000313" key="13">
    <source>
        <dbReference type="EMBL" id="TRY78695.1"/>
    </source>
</evidence>
<accession>A0A553PLZ9</accession>
<evidence type="ECO:0000259" key="12">
    <source>
        <dbReference type="PROSITE" id="PS51864"/>
    </source>
</evidence>
<keyword evidence="4 9" id="KW-0378">Hydrolase</keyword>
<dbReference type="PANTHER" id="PTHR10127">
    <property type="entry name" value="DISCOIDIN, CUB, EGF, LAMININ , AND ZINC METALLOPROTEASE DOMAIN CONTAINING"/>
    <property type="match status" value="1"/>
</dbReference>
<dbReference type="SUPFAM" id="SSF49854">
    <property type="entry name" value="Spermadhesin, CUB domain"/>
    <property type="match status" value="1"/>
</dbReference>
<keyword evidence="14" id="KW-1185">Reference proteome</keyword>
<dbReference type="PROSITE" id="PS51864">
    <property type="entry name" value="ASTACIN"/>
    <property type="match status" value="1"/>
</dbReference>
<evidence type="ECO:0000313" key="14">
    <source>
        <dbReference type="Proteomes" id="UP000318571"/>
    </source>
</evidence>
<proteinExistence type="predicted"/>
<dbReference type="GO" id="GO:0004222">
    <property type="term" value="F:metalloendopeptidase activity"/>
    <property type="evidence" value="ECO:0007669"/>
    <property type="project" value="UniProtKB-UniRule"/>
</dbReference>
<feature type="domain" description="Peptidase M12A" evidence="12">
    <location>
        <begin position="1"/>
        <end position="195"/>
    </location>
</feature>
<comment type="caution">
    <text evidence="8">Lacks conserved residue(s) required for the propagation of feature annotation.</text>
</comment>
<dbReference type="Proteomes" id="UP000318571">
    <property type="component" value="Chromosome 11"/>
</dbReference>
<keyword evidence="5 9" id="KW-0862">Zinc</keyword>
<keyword evidence="2 9" id="KW-0645">Protease</keyword>
<keyword evidence="1" id="KW-0245">EGF-like domain</keyword>
<evidence type="ECO:0000256" key="8">
    <source>
        <dbReference type="PROSITE-ProRule" id="PRU00059"/>
    </source>
</evidence>